<reference evidence="6" key="1">
    <citation type="submission" date="2021-09" db="EMBL/GenBank/DDBJ databases">
        <authorList>
            <consortium name="AG Swart"/>
            <person name="Singh M."/>
            <person name="Singh A."/>
            <person name="Seah K."/>
            <person name="Emmerich C."/>
        </authorList>
    </citation>
    <scope>NUCLEOTIDE SEQUENCE</scope>
    <source>
        <strain evidence="6">ATCC30299</strain>
    </source>
</reference>
<dbReference type="GO" id="GO:0008270">
    <property type="term" value="F:zinc ion binding"/>
    <property type="evidence" value="ECO:0007669"/>
    <property type="project" value="UniProtKB-KW"/>
</dbReference>
<dbReference type="SMART" id="SM00291">
    <property type="entry name" value="ZnF_ZZ"/>
    <property type="match status" value="1"/>
</dbReference>
<dbReference type="InterPro" id="IPR009060">
    <property type="entry name" value="UBA-like_sf"/>
</dbReference>
<dbReference type="InterPro" id="IPR000433">
    <property type="entry name" value="Znf_ZZ"/>
</dbReference>
<dbReference type="SUPFAM" id="SSF57850">
    <property type="entry name" value="RING/U-box"/>
    <property type="match status" value="1"/>
</dbReference>
<dbReference type="PANTHER" id="PTHR20930">
    <property type="entry name" value="OVARIAN CARCINOMA ANTIGEN CA125-RELATED"/>
    <property type="match status" value="1"/>
</dbReference>
<evidence type="ECO:0000313" key="7">
    <source>
        <dbReference type="Proteomes" id="UP001162131"/>
    </source>
</evidence>
<keyword evidence="7" id="KW-1185">Reference proteome</keyword>
<evidence type="ECO:0000313" key="6">
    <source>
        <dbReference type="EMBL" id="CAG9315821.1"/>
    </source>
</evidence>
<dbReference type="InterPro" id="IPR015940">
    <property type="entry name" value="UBA"/>
</dbReference>
<comment type="caution">
    <text evidence="6">The sequence shown here is derived from an EMBL/GenBank/DDBJ whole genome shotgun (WGS) entry which is preliminary data.</text>
</comment>
<gene>
    <name evidence="6" type="ORF">BSTOLATCC_MIC14568</name>
</gene>
<name>A0AAU9J260_9CILI</name>
<accession>A0AAU9J260</accession>
<evidence type="ECO:0000259" key="5">
    <source>
        <dbReference type="PROSITE" id="PS50030"/>
    </source>
</evidence>
<evidence type="ECO:0000256" key="4">
    <source>
        <dbReference type="SAM" id="MobiDB-lite"/>
    </source>
</evidence>
<dbReference type="Gene3D" id="1.10.8.10">
    <property type="entry name" value="DNA helicase RuvA subunit, C-terminal domain"/>
    <property type="match status" value="1"/>
</dbReference>
<evidence type="ECO:0000256" key="2">
    <source>
        <dbReference type="ARBA" id="ARBA00022771"/>
    </source>
</evidence>
<proteinExistence type="predicted"/>
<protein>
    <recommendedName>
        <fullName evidence="5">UBA domain-containing protein</fullName>
    </recommendedName>
</protein>
<sequence>MVSVESDMQLNSADTNEAKESLLDNIPIINSDDSSPEHEDEEFILHSIESEEEKIIENSEIIETSLFKTDNLVLLESESPKKSRESKEEAKEIVKKSEINEQGIQTEIDTDNIQDLSSIPNGLLMSIRDIVKAELLAGKSIIRESSIQVIHDGIECGNCKVEPVVGVLYHCMECNYFLCETCEDRVEHSHPLIKIKSSFNKLRKRSDSSLVIEPVKKPIIQLQQEIKNVQYPPIQADCSGAMYKRPTGKEIQKMVNKLKEFGFNDPLKCISALVKSKYDIQSSVDILLKGK</sequence>
<dbReference type="Gene3D" id="3.30.60.90">
    <property type="match status" value="1"/>
</dbReference>
<keyword evidence="1" id="KW-0479">Metal-binding</keyword>
<feature type="region of interest" description="Disordered" evidence="4">
    <location>
        <begin position="1"/>
        <end position="41"/>
    </location>
</feature>
<feature type="compositionally biased region" description="Polar residues" evidence="4">
    <location>
        <begin position="1"/>
        <end position="15"/>
    </location>
</feature>
<dbReference type="Pfam" id="PF00569">
    <property type="entry name" value="ZZ"/>
    <property type="match status" value="1"/>
</dbReference>
<organism evidence="6 7">
    <name type="scientific">Blepharisma stoltei</name>
    <dbReference type="NCBI Taxonomy" id="1481888"/>
    <lineage>
        <taxon>Eukaryota</taxon>
        <taxon>Sar</taxon>
        <taxon>Alveolata</taxon>
        <taxon>Ciliophora</taxon>
        <taxon>Postciliodesmatophora</taxon>
        <taxon>Heterotrichea</taxon>
        <taxon>Heterotrichida</taxon>
        <taxon>Blepharismidae</taxon>
        <taxon>Blepharisma</taxon>
    </lineage>
</organism>
<feature type="domain" description="UBA" evidence="5">
    <location>
        <begin position="249"/>
        <end position="290"/>
    </location>
</feature>
<dbReference type="Proteomes" id="UP001162131">
    <property type="component" value="Unassembled WGS sequence"/>
</dbReference>
<keyword evidence="2" id="KW-0863">Zinc-finger</keyword>
<dbReference type="PANTHER" id="PTHR20930:SF0">
    <property type="entry name" value="PROTEIN ILRUN"/>
    <property type="match status" value="1"/>
</dbReference>
<dbReference type="SUPFAM" id="SSF46934">
    <property type="entry name" value="UBA-like"/>
    <property type="match status" value="1"/>
</dbReference>
<dbReference type="AlphaFoldDB" id="A0AAU9J260"/>
<evidence type="ECO:0000256" key="3">
    <source>
        <dbReference type="ARBA" id="ARBA00022833"/>
    </source>
</evidence>
<keyword evidence="3" id="KW-0862">Zinc</keyword>
<dbReference type="PROSITE" id="PS50030">
    <property type="entry name" value="UBA"/>
    <property type="match status" value="1"/>
</dbReference>
<dbReference type="EMBL" id="CAJZBQ010000014">
    <property type="protein sequence ID" value="CAG9315821.1"/>
    <property type="molecule type" value="Genomic_DNA"/>
</dbReference>
<evidence type="ECO:0000256" key="1">
    <source>
        <dbReference type="ARBA" id="ARBA00022723"/>
    </source>
</evidence>
<dbReference type="InterPro" id="IPR043145">
    <property type="entry name" value="Znf_ZZ_sf"/>
</dbReference>